<dbReference type="Proteomes" id="UP000008793">
    <property type="component" value="Chromosome"/>
</dbReference>
<dbReference type="EMBL" id="FP236843">
    <property type="protein sequence ID" value="CAX59216.1"/>
    <property type="molecule type" value="Genomic_DNA"/>
</dbReference>
<evidence type="ECO:0000313" key="2">
    <source>
        <dbReference type="Proteomes" id="UP000008793"/>
    </source>
</evidence>
<sequence>MAYALPENPSEVLKFVDELNIGAICGAPFIEPTQDEMDKYFSKTNAALNRLSSEAYWKKRCLLELNKSRRNNSSTVRCRLQSPFLSGKMPDADVLLRKKIPSA</sequence>
<gene>
    <name evidence="1" type="ordered locus">EbC_16850</name>
</gene>
<reference evidence="1 2" key="1">
    <citation type="journal article" date="2010" name="BMC Genomics">
        <title>Genome comparison of the epiphytic bacteria Erwinia billingiae and E. tasmaniensis with the pear pathogen E. pyrifoliae.</title>
        <authorList>
            <person name="Kube M."/>
            <person name="Migdoll A.M."/>
            <person name="Gehring I."/>
            <person name="Heitmann K."/>
            <person name="Mayer Y."/>
            <person name="Kuhl H."/>
            <person name="Knaust F."/>
            <person name="Geider K."/>
            <person name="Reinhardt R."/>
        </authorList>
    </citation>
    <scope>NUCLEOTIDE SEQUENCE [LARGE SCALE GENOMIC DNA]</scope>
    <source>
        <strain evidence="1 2">Eb661</strain>
    </source>
</reference>
<proteinExistence type="predicted"/>
<keyword evidence="2" id="KW-1185">Reference proteome</keyword>
<protein>
    <submittedName>
        <fullName evidence="1">Uncharacterized protein</fullName>
    </submittedName>
</protein>
<name>D8MQV9_ERWBE</name>
<organism evidence="2">
    <name type="scientific">Erwinia billingiae (strain Eb661)</name>
    <dbReference type="NCBI Taxonomy" id="634500"/>
    <lineage>
        <taxon>Bacteria</taxon>
        <taxon>Pseudomonadati</taxon>
        <taxon>Pseudomonadota</taxon>
        <taxon>Gammaproteobacteria</taxon>
        <taxon>Enterobacterales</taxon>
        <taxon>Erwiniaceae</taxon>
        <taxon>Erwinia</taxon>
    </lineage>
</organism>
<dbReference type="KEGG" id="ebi:EbC_16850"/>
<evidence type="ECO:0000313" key="1">
    <source>
        <dbReference type="EMBL" id="CAX59216.1"/>
    </source>
</evidence>
<accession>D8MQV9</accession>
<dbReference type="HOGENOM" id="CLU_2259451_0_0_6"/>
<dbReference type="AlphaFoldDB" id="D8MQV9"/>